<dbReference type="GO" id="GO:0005886">
    <property type="term" value="C:plasma membrane"/>
    <property type="evidence" value="ECO:0007669"/>
    <property type="project" value="UniProtKB-SubCell"/>
</dbReference>
<organism evidence="9 10">
    <name type="scientific">Candidatus Pullichristensenella stercorigallinarum</name>
    <dbReference type="NCBI Taxonomy" id="2840909"/>
    <lineage>
        <taxon>Bacteria</taxon>
        <taxon>Bacillati</taxon>
        <taxon>Bacillota</taxon>
        <taxon>Clostridia</taxon>
        <taxon>Candidatus Pullichristensenella</taxon>
    </lineage>
</organism>
<dbReference type="InterPro" id="IPR000515">
    <property type="entry name" value="MetI-like"/>
</dbReference>
<evidence type="ECO:0000256" key="2">
    <source>
        <dbReference type="ARBA" id="ARBA00022448"/>
    </source>
</evidence>
<evidence type="ECO:0000259" key="8">
    <source>
        <dbReference type="PROSITE" id="PS50928"/>
    </source>
</evidence>
<keyword evidence="5 7" id="KW-1133">Transmembrane helix</keyword>
<comment type="caution">
    <text evidence="9">The sequence shown here is derived from an EMBL/GenBank/DDBJ whole genome shotgun (WGS) entry which is preliminary data.</text>
</comment>
<dbReference type="AlphaFoldDB" id="A0A9D0ZMD9"/>
<evidence type="ECO:0000256" key="4">
    <source>
        <dbReference type="ARBA" id="ARBA00022692"/>
    </source>
</evidence>
<proteinExistence type="inferred from homology"/>
<reference evidence="9" key="2">
    <citation type="journal article" date="2021" name="PeerJ">
        <title>Extensive microbial diversity within the chicken gut microbiome revealed by metagenomics and culture.</title>
        <authorList>
            <person name="Gilroy R."/>
            <person name="Ravi A."/>
            <person name="Getino M."/>
            <person name="Pursley I."/>
            <person name="Horton D.L."/>
            <person name="Alikhan N.F."/>
            <person name="Baker D."/>
            <person name="Gharbi K."/>
            <person name="Hall N."/>
            <person name="Watson M."/>
            <person name="Adriaenssens E.M."/>
            <person name="Foster-Nyarko E."/>
            <person name="Jarju S."/>
            <person name="Secka A."/>
            <person name="Antonio M."/>
            <person name="Oren A."/>
            <person name="Chaudhuri R.R."/>
            <person name="La Ragione R."/>
            <person name="Hildebrand F."/>
            <person name="Pallen M.J."/>
        </authorList>
    </citation>
    <scope>NUCLEOTIDE SEQUENCE</scope>
    <source>
        <strain evidence="9">ChiSjej6B24-2974</strain>
    </source>
</reference>
<evidence type="ECO:0000256" key="6">
    <source>
        <dbReference type="ARBA" id="ARBA00023136"/>
    </source>
</evidence>
<dbReference type="PANTHER" id="PTHR43163:SF6">
    <property type="entry name" value="DIPEPTIDE TRANSPORT SYSTEM PERMEASE PROTEIN DPPB-RELATED"/>
    <property type="match status" value="1"/>
</dbReference>
<keyword evidence="6 7" id="KW-0472">Membrane</keyword>
<evidence type="ECO:0000256" key="1">
    <source>
        <dbReference type="ARBA" id="ARBA00004651"/>
    </source>
</evidence>
<keyword evidence="3" id="KW-1003">Cell membrane</keyword>
<name>A0A9D0ZMD9_9FIRM</name>
<evidence type="ECO:0000256" key="7">
    <source>
        <dbReference type="RuleBase" id="RU363032"/>
    </source>
</evidence>
<dbReference type="GO" id="GO:0055085">
    <property type="term" value="P:transmembrane transport"/>
    <property type="evidence" value="ECO:0007669"/>
    <property type="project" value="InterPro"/>
</dbReference>
<evidence type="ECO:0000313" key="10">
    <source>
        <dbReference type="Proteomes" id="UP000824260"/>
    </source>
</evidence>
<dbReference type="Proteomes" id="UP000824260">
    <property type="component" value="Unassembled WGS sequence"/>
</dbReference>
<keyword evidence="4 7" id="KW-0812">Transmembrane</keyword>
<gene>
    <name evidence="9" type="ORF">IAA52_08255</name>
</gene>
<keyword evidence="2 7" id="KW-0813">Transport</keyword>
<dbReference type="PANTHER" id="PTHR43163">
    <property type="entry name" value="DIPEPTIDE TRANSPORT SYSTEM PERMEASE PROTEIN DPPB-RELATED"/>
    <property type="match status" value="1"/>
</dbReference>
<dbReference type="PROSITE" id="PS50928">
    <property type="entry name" value="ABC_TM1"/>
    <property type="match status" value="1"/>
</dbReference>
<feature type="domain" description="ABC transmembrane type-1" evidence="8">
    <location>
        <begin position="97"/>
        <end position="293"/>
    </location>
</feature>
<feature type="transmembrane region" description="Helical" evidence="7">
    <location>
        <begin position="102"/>
        <end position="124"/>
    </location>
</feature>
<dbReference type="EMBL" id="DVFZ01000084">
    <property type="protein sequence ID" value="HIQ83080.1"/>
    <property type="molecule type" value="Genomic_DNA"/>
</dbReference>
<reference evidence="9" key="1">
    <citation type="submission" date="2020-10" db="EMBL/GenBank/DDBJ databases">
        <authorList>
            <person name="Gilroy R."/>
        </authorList>
    </citation>
    <scope>NUCLEOTIDE SEQUENCE</scope>
    <source>
        <strain evidence="9">ChiSjej6B24-2974</strain>
    </source>
</reference>
<dbReference type="Pfam" id="PF19300">
    <property type="entry name" value="BPD_transp_1_N"/>
    <property type="match status" value="1"/>
</dbReference>
<dbReference type="InterPro" id="IPR045621">
    <property type="entry name" value="BPD_transp_1_N"/>
</dbReference>
<dbReference type="Pfam" id="PF00528">
    <property type="entry name" value="BPD_transp_1"/>
    <property type="match status" value="1"/>
</dbReference>
<dbReference type="InterPro" id="IPR035906">
    <property type="entry name" value="MetI-like_sf"/>
</dbReference>
<evidence type="ECO:0000256" key="5">
    <source>
        <dbReference type="ARBA" id="ARBA00022989"/>
    </source>
</evidence>
<dbReference type="Gene3D" id="1.10.3720.10">
    <property type="entry name" value="MetI-like"/>
    <property type="match status" value="1"/>
</dbReference>
<comment type="subcellular location">
    <subcellularLocation>
        <location evidence="1 7">Cell membrane</location>
        <topology evidence="1 7">Multi-pass membrane protein</topology>
    </subcellularLocation>
</comment>
<feature type="transmembrane region" description="Helical" evidence="7">
    <location>
        <begin position="171"/>
        <end position="193"/>
    </location>
</feature>
<comment type="similarity">
    <text evidence="7">Belongs to the binding-protein-dependent transport system permease family.</text>
</comment>
<protein>
    <submittedName>
        <fullName evidence="9">ABC transporter permease</fullName>
    </submittedName>
</protein>
<dbReference type="SUPFAM" id="SSF161098">
    <property type="entry name" value="MetI-like"/>
    <property type="match status" value="1"/>
</dbReference>
<feature type="transmembrane region" description="Helical" evidence="7">
    <location>
        <begin position="136"/>
        <end position="159"/>
    </location>
</feature>
<evidence type="ECO:0000256" key="3">
    <source>
        <dbReference type="ARBA" id="ARBA00022475"/>
    </source>
</evidence>
<accession>A0A9D0ZMD9</accession>
<evidence type="ECO:0000313" key="9">
    <source>
        <dbReference type="EMBL" id="HIQ83080.1"/>
    </source>
</evidence>
<dbReference type="CDD" id="cd06261">
    <property type="entry name" value="TM_PBP2"/>
    <property type="match status" value="1"/>
</dbReference>
<sequence length="310" mass="33419">MARGFARKAFYLALILLGVSILCFALLRLSGRDPALAVALRAQSASEENIAQLREELGLTGTPVQQYFRWLSGFVRGDFGYSIYSGRSVALDIAEKLPVTCALMGLALGWILLLGTPVALCAAYKPGKLFDQIGRVLSILAICVPTFWLAYMLLVIFAVKIPLITVVPRPGLAGLLMPSLALAIPSAGSYVRVFRASLLRQMGSEYCLVARTRGLNRRQILLSHALRNALPPAVTLLMQFVGYLFTGSVLVESVFSLNGLGSYILNCALASDASALAACLMLAALVYAVCNMLGEVINILLCPWTGRRDT</sequence>